<dbReference type="EMBL" id="BAABAF010000007">
    <property type="protein sequence ID" value="GAA3767220.1"/>
    <property type="molecule type" value="Genomic_DNA"/>
</dbReference>
<name>A0ABP7GL20_9MICO</name>
<keyword evidence="2" id="KW-1185">Reference proteome</keyword>
<protein>
    <recommendedName>
        <fullName evidence="3">Secreted protein</fullName>
    </recommendedName>
</protein>
<comment type="caution">
    <text evidence="1">The sequence shown here is derived from an EMBL/GenBank/DDBJ whole genome shotgun (WGS) entry which is preliminary data.</text>
</comment>
<dbReference type="Proteomes" id="UP001500540">
    <property type="component" value="Unassembled WGS sequence"/>
</dbReference>
<evidence type="ECO:0000313" key="2">
    <source>
        <dbReference type="Proteomes" id="UP001500540"/>
    </source>
</evidence>
<evidence type="ECO:0000313" key="1">
    <source>
        <dbReference type="EMBL" id="GAA3767220.1"/>
    </source>
</evidence>
<dbReference type="RefSeq" id="WP_344783045.1">
    <property type="nucleotide sequence ID" value="NZ_BAABAF010000007.1"/>
</dbReference>
<accession>A0ABP7GL20</accession>
<proteinExistence type="predicted"/>
<gene>
    <name evidence="1" type="ORF">GCM10022240_19520</name>
</gene>
<organism evidence="1 2">
    <name type="scientific">Microbacterium kribbense</name>
    <dbReference type="NCBI Taxonomy" id="433645"/>
    <lineage>
        <taxon>Bacteria</taxon>
        <taxon>Bacillati</taxon>
        <taxon>Actinomycetota</taxon>
        <taxon>Actinomycetes</taxon>
        <taxon>Micrococcales</taxon>
        <taxon>Microbacteriaceae</taxon>
        <taxon>Microbacterium</taxon>
    </lineage>
</organism>
<sequence length="217" mass="22311">MSAAIVDSAGLPANAAGVLGADGAVTEWLPWAELDGRLGPVVITAATATRGDWQLRMLRIDSTAGGSANDAVHGVRLTGHAVPATDGAQPAITDVHQGVDVRVDADGTPVHTEVRMLVPWDGELAVAGGPSPLPSATVLDPPTGFPMIIAVRLGAEDPAVPQIEEKSADSGKKPIRILRTGLSIPEVELAPAPDGGHAITVLWPDRTREVVLLPARA</sequence>
<reference evidence="2" key="1">
    <citation type="journal article" date="2019" name="Int. J. Syst. Evol. Microbiol.">
        <title>The Global Catalogue of Microorganisms (GCM) 10K type strain sequencing project: providing services to taxonomists for standard genome sequencing and annotation.</title>
        <authorList>
            <consortium name="The Broad Institute Genomics Platform"/>
            <consortium name="The Broad Institute Genome Sequencing Center for Infectious Disease"/>
            <person name="Wu L."/>
            <person name="Ma J."/>
        </authorList>
    </citation>
    <scope>NUCLEOTIDE SEQUENCE [LARGE SCALE GENOMIC DNA]</scope>
    <source>
        <strain evidence="2">JCM 16950</strain>
    </source>
</reference>
<evidence type="ECO:0008006" key="3">
    <source>
        <dbReference type="Google" id="ProtNLM"/>
    </source>
</evidence>